<reference evidence="2" key="2">
    <citation type="journal article" date="2017" name="Genome Biol. Evol.">
        <title>Comparative genomic analysis identifies a Campylobacter clade deficient in selenium metabolism.</title>
        <authorList>
            <person name="Miller W.G."/>
            <person name="Yee E."/>
            <person name="Lopes B.S."/>
            <person name="Chapman M.H."/>
            <person name="Huynh S."/>
            <person name="Bono J.L."/>
            <person name="Parker C.T."/>
            <person name="Strachan N.J.C."/>
            <person name="Forbes K.J."/>
        </authorList>
    </citation>
    <scope>NUCLEOTIDE SEQUENCE [LARGE SCALE GENOMIC DNA]</scope>
    <source>
        <strain evidence="2">NCTC 13004</strain>
    </source>
</reference>
<dbReference type="Proteomes" id="UP000202031">
    <property type="component" value="Chromosome"/>
</dbReference>
<gene>
    <name evidence="1" type="ORF">CLAN_1387</name>
</gene>
<accession>A0A1X9SPJ6</accession>
<proteinExistence type="predicted"/>
<protein>
    <submittedName>
        <fullName evidence="1">Uncharacterized protein</fullName>
    </submittedName>
</protein>
<reference evidence="2" key="1">
    <citation type="journal article" date="2017" name="Genome Biol. Evol.">
        <title>Comparative Genomic Analysis Identifies a Campylobacter Clade Deficient in Selenium Metabolism.</title>
        <authorList>
            <person name="Miller W.G."/>
            <person name="Yee E."/>
            <person name="Lopes B.S."/>
            <person name="Chapman M.H."/>
            <person name="Huynh S."/>
            <person name="Bono J.L."/>
            <person name="Parker C.T."/>
            <person name="Strachan N.J.C."/>
            <person name="Forbes K.J."/>
        </authorList>
    </citation>
    <scope>NUCLEOTIDE SEQUENCE [LARGE SCALE GENOMIC DNA]</scope>
    <source>
        <strain evidence="2">NCTC 13004</strain>
    </source>
</reference>
<dbReference type="RefSeq" id="WP_096023096.1">
    <property type="nucleotide sequence ID" value="NZ_CP015578.1"/>
</dbReference>
<dbReference type="EMBL" id="CP015578">
    <property type="protein sequence ID" value="ARQ98110.1"/>
    <property type="molecule type" value="Genomic_DNA"/>
</dbReference>
<dbReference type="AlphaFoldDB" id="A0A1X9SPJ6"/>
<organism evidence="1 2">
    <name type="scientific">Campylobacter lanienae NCTC 13004</name>
    <dbReference type="NCBI Taxonomy" id="1031753"/>
    <lineage>
        <taxon>Bacteria</taxon>
        <taxon>Pseudomonadati</taxon>
        <taxon>Campylobacterota</taxon>
        <taxon>Epsilonproteobacteria</taxon>
        <taxon>Campylobacterales</taxon>
        <taxon>Campylobacteraceae</taxon>
        <taxon>Campylobacter</taxon>
    </lineage>
</organism>
<evidence type="ECO:0000313" key="1">
    <source>
        <dbReference type="EMBL" id="ARQ98110.1"/>
    </source>
</evidence>
<evidence type="ECO:0000313" key="2">
    <source>
        <dbReference type="Proteomes" id="UP000202031"/>
    </source>
</evidence>
<name>A0A1X9SPJ6_9BACT</name>
<dbReference type="KEGG" id="clx:CLAN_1387"/>
<sequence length="103" mass="11639">MRVIILAIFALILNAGSITKVDIVVAKRGAMGAYIYGSDTNNIQVFYAGRLVDDCRIDGIKNPLDRVVRKWALSCRLPNESGKVEIRYFDLHNKRQIVAKFIQ</sequence>
<dbReference type="GeneID" id="46921855"/>